<dbReference type="EC" id="2.5.1.25" evidence="1"/>
<keyword evidence="2" id="KW-0808">Transferase</keyword>
<dbReference type="Pfam" id="PF03942">
    <property type="entry name" value="DTW"/>
    <property type="match status" value="1"/>
</dbReference>
<dbReference type="InterPro" id="IPR005636">
    <property type="entry name" value="DTW"/>
</dbReference>
<keyword evidence="8" id="KW-1185">Reference proteome</keyword>
<evidence type="ECO:0000256" key="5">
    <source>
        <dbReference type="ARBA" id="ARBA00034489"/>
    </source>
</evidence>
<sequence>MCFRPANFCLCKYTKEIDSGVKFVFLMHPKEYRKQRTGTGRLAKISLKDSEILVGIDFSQNTRLQALLNDPRYFPVLLYPGEDAWNVKKEGFVQAAGGRILLAIIIDATWFCSRKVIQHSLFLLDLPKLSFAGEYRSIFTFKREPKPECVSTIETCYYLIKELQSAGLAEKSADPEPLMTVFKQMITDQLRAENERIAGIRPNTHPKDWKYTRTREIPDF</sequence>
<evidence type="ECO:0000256" key="4">
    <source>
        <dbReference type="ARBA" id="ARBA00022694"/>
    </source>
</evidence>
<keyword evidence="4" id="KW-0819">tRNA processing</keyword>
<dbReference type="GO" id="GO:0016432">
    <property type="term" value="F:tRNA-uridine aminocarboxypropyltransferase activity"/>
    <property type="evidence" value="ECO:0007669"/>
    <property type="project" value="UniProtKB-EC"/>
</dbReference>
<reference evidence="7 8" key="1">
    <citation type="submission" date="2017-02" db="EMBL/GenBank/DDBJ databases">
        <authorList>
            <person name="Peterson S.W."/>
        </authorList>
    </citation>
    <scope>NUCLEOTIDE SEQUENCE [LARGE SCALE GENOMIC DNA]</scope>
    <source>
        <strain evidence="7 8">ATCC BAA-908</strain>
    </source>
</reference>
<evidence type="ECO:0000256" key="1">
    <source>
        <dbReference type="ARBA" id="ARBA00012386"/>
    </source>
</evidence>
<dbReference type="Proteomes" id="UP000190423">
    <property type="component" value="Unassembled WGS sequence"/>
</dbReference>
<name>A0A1T4L2P8_TREPO</name>
<organism evidence="7 8">
    <name type="scientific">Treponema porcinum</name>
    <dbReference type="NCBI Taxonomy" id="261392"/>
    <lineage>
        <taxon>Bacteria</taxon>
        <taxon>Pseudomonadati</taxon>
        <taxon>Spirochaetota</taxon>
        <taxon>Spirochaetia</taxon>
        <taxon>Spirochaetales</taxon>
        <taxon>Treponemataceae</taxon>
        <taxon>Treponema</taxon>
    </lineage>
</organism>
<evidence type="ECO:0000259" key="6">
    <source>
        <dbReference type="SMART" id="SM01144"/>
    </source>
</evidence>
<evidence type="ECO:0000313" key="7">
    <source>
        <dbReference type="EMBL" id="SJZ48851.1"/>
    </source>
</evidence>
<evidence type="ECO:0000313" key="8">
    <source>
        <dbReference type="Proteomes" id="UP000190423"/>
    </source>
</evidence>
<proteinExistence type="inferred from homology"/>
<evidence type="ECO:0000256" key="2">
    <source>
        <dbReference type="ARBA" id="ARBA00022679"/>
    </source>
</evidence>
<accession>A0A1T4L2P8</accession>
<dbReference type="GO" id="GO:0008033">
    <property type="term" value="P:tRNA processing"/>
    <property type="evidence" value="ECO:0007669"/>
    <property type="project" value="UniProtKB-KW"/>
</dbReference>
<protein>
    <recommendedName>
        <fullName evidence="1">tRNA-uridine aminocarboxypropyltransferase</fullName>
        <ecNumber evidence="1">2.5.1.25</ecNumber>
    </recommendedName>
</protein>
<keyword evidence="3" id="KW-0949">S-adenosyl-L-methionine</keyword>
<comment type="similarity">
    <text evidence="5">Belongs to the TDD superfamily. DTWD2 family.</text>
</comment>
<evidence type="ECO:0000256" key="3">
    <source>
        <dbReference type="ARBA" id="ARBA00022691"/>
    </source>
</evidence>
<gene>
    <name evidence="7" type="ORF">SAMN02745149_01419</name>
</gene>
<dbReference type="AlphaFoldDB" id="A0A1T4L2P8"/>
<dbReference type="PANTHER" id="PTHR21392">
    <property type="entry name" value="TRNA-URIDINE AMINOCARBOXYPROPYLTRANSFERASE 2"/>
    <property type="match status" value="1"/>
</dbReference>
<dbReference type="SMART" id="SM01144">
    <property type="entry name" value="DTW"/>
    <property type="match status" value="1"/>
</dbReference>
<dbReference type="PANTHER" id="PTHR21392:SF0">
    <property type="entry name" value="TRNA-URIDINE AMINOCARBOXYPROPYLTRANSFERASE 2"/>
    <property type="match status" value="1"/>
</dbReference>
<dbReference type="InterPro" id="IPR039262">
    <property type="entry name" value="DTWD2/TAPT"/>
</dbReference>
<feature type="domain" description="DTW" evidence="6">
    <location>
        <begin position="1"/>
        <end position="194"/>
    </location>
</feature>
<dbReference type="EMBL" id="FUWG01000010">
    <property type="protein sequence ID" value="SJZ48851.1"/>
    <property type="molecule type" value="Genomic_DNA"/>
</dbReference>